<keyword evidence="5" id="KW-1185">Reference proteome</keyword>
<proteinExistence type="predicted"/>
<dbReference type="OrthoDB" id="4155294at2759"/>
<reference evidence="4" key="1">
    <citation type="submission" date="2021-03" db="EMBL/GenBank/DDBJ databases">
        <title>Comparative genomics and phylogenomic investigation of the class Geoglossomycetes provide insights into ecological specialization and systematics.</title>
        <authorList>
            <person name="Melie T."/>
            <person name="Pirro S."/>
            <person name="Miller A.N."/>
            <person name="Quandt A."/>
        </authorList>
    </citation>
    <scope>NUCLEOTIDE SEQUENCE</scope>
    <source>
        <strain evidence="4">GBOQ0MN5Z8</strain>
    </source>
</reference>
<keyword evidence="2" id="KW-0457">Lysine biosynthesis</keyword>
<dbReference type="PANTHER" id="PTHR11133:SF22">
    <property type="entry name" value="ALPHA-AMINOADIPIC SEMIALDEHYDE SYNTHASE, MITOCHONDRIAL"/>
    <property type="match status" value="1"/>
</dbReference>
<dbReference type="Pfam" id="PF16653">
    <property type="entry name" value="Sacchrp_dh_C"/>
    <property type="match status" value="1"/>
</dbReference>
<comment type="caution">
    <text evidence="4">The sequence shown here is derived from an EMBL/GenBank/DDBJ whole genome shotgun (WGS) entry which is preliminary data.</text>
</comment>
<sequence>MSTHTVLQFSPSKSILRLATTPPQRKIQPSPEKRCLPCTTVIVPREWAGAAAEASSPVKKKPGKDNSVLDAQFEIQLGQPNQGLMESLTVSKRVELSYSLVENGKPTTPPYGDFSELLRLFPTAFAAEVAPPYVIIRVRTLPPKPWPFTVGGLLLWLTTDELEHCFDPGKVGKGKKMLEHVDLQRKEEFSESILKEAIVIFQALQIKIRDIMWSPGFWRITVPDGTDWKVLPSWIAHQVCFYKSQSEGLDPDPSVLGSKIPQGVKYDDTLYTTTPDALLRPGIMVSSSIRQITRDGKTEETFKTTTSGMLVVNHHGQPFITVASHGFEDDGLVYHPDPIKGSVIGKVVDRLPETDISIVKLNSGLRYVNETFSSKDGLGGIQMSGISPGYPPNLRVYDPITMDNPFSGFCEGLVLGIGAMLREEGDRDYIHHQWFVFENGSEPIDGSCGSPFLDSDGKVVGLFRFKKINSNQCWGVSAMELRNFGAFDVYIKDTFTSTLELLGNPKGYSAMALSVGITCGIATQLLLDGLPALNIPGILAPYKEEICDPIRKIAEREGIKMVEKVL</sequence>
<dbReference type="InterPro" id="IPR009003">
    <property type="entry name" value="Peptidase_S1_PA"/>
</dbReference>
<evidence type="ECO:0000256" key="2">
    <source>
        <dbReference type="ARBA" id="ARBA00023154"/>
    </source>
</evidence>
<feature type="domain" description="Saccharopine dehydrogenase-like C-terminal" evidence="3">
    <location>
        <begin position="492"/>
        <end position="559"/>
    </location>
</feature>
<dbReference type="Gene3D" id="3.40.50.720">
    <property type="entry name" value="NAD(P)-binding Rossmann-like Domain"/>
    <property type="match status" value="1"/>
</dbReference>
<keyword evidence="2" id="KW-0028">Amino-acid biosynthesis</keyword>
<accession>A0A9P8IAU1</accession>
<keyword evidence="1" id="KW-0560">Oxidoreductase</keyword>
<dbReference type="AlphaFoldDB" id="A0A9P8IAU1"/>
<name>A0A9P8IAU1_9PEZI</name>
<dbReference type="GO" id="GO:0005737">
    <property type="term" value="C:cytoplasm"/>
    <property type="evidence" value="ECO:0007669"/>
    <property type="project" value="TreeGrafter"/>
</dbReference>
<evidence type="ECO:0000313" key="5">
    <source>
        <dbReference type="Proteomes" id="UP000698800"/>
    </source>
</evidence>
<dbReference type="InterPro" id="IPR032095">
    <property type="entry name" value="Sacchrp_dh-like_C"/>
</dbReference>
<dbReference type="GO" id="GO:0004753">
    <property type="term" value="F:saccharopine dehydrogenase activity"/>
    <property type="evidence" value="ECO:0007669"/>
    <property type="project" value="TreeGrafter"/>
</dbReference>
<dbReference type="PANTHER" id="PTHR11133">
    <property type="entry name" value="SACCHAROPINE DEHYDROGENASE"/>
    <property type="match status" value="1"/>
</dbReference>
<gene>
    <name evidence="4" type="ORF">FGG08_004722</name>
</gene>
<organism evidence="4 5">
    <name type="scientific">Glutinoglossum americanum</name>
    <dbReference type="NCBI Taxonomy" id="1670608"/>
    <lineage>
        <taxon>Eukaryota</taxon>
        <taxon>Fungi</taxon>
        <taxon>Dikarya</taxon>
        <taxon>Ascomycota</taxon>
        <taxon>Pezizomycotina</taxon>
        <taxon>Geoglossomycetes</taxon>
        <taxon>Geoglossales</taxon>
        <taxon>Geoglossaceae</taxon>
        <taxon>Glutinoglossum</taxon>
    </lineage>
</organism>
<dbReference type="InterPro" id="IPR051168">
    <property type="entry name" value="AASS"/>
</dbReference>
<protein>
    <recommendedName>
        <fullName evidence="3">Saccharopine dehydrogenase-like C-terminal domain-containing protein</fullName>
    </recommendedName>
</protein>
<evidence type="ECO:0000256" key="1">
    <source>
        <dbReference type="ARBA" id="ARBA00023002"/>
    </source>
</evidence>
<dbReference type="GO" id="GO:0019878">
    <property type="term" value="P:lysine biosynthetic process via aminoadipic acid"/>
    <property type="evidence" value="ECO:0007669"/>
    <property type="project" value="TreeGrafter"/>
</dbReference>
<dbReference type="SUPFAM" id="SSF50494">
    <property type="entry name" value="Trypsin-like serine proteases"/>
    <property type="match status" value="1"/>
</dbReference>
<evidence type="ECO:0000313" key="4">
    <source>
        <dbReference type="EMBL" id="KAH0538705.1"/>
    </source>
</evidence>
<dbReference type="EMBL" id="JAGHQL010000099">
    <property type="protein sequence ID" value="KAH0538705.1"/>
    <property type="molecule type" value="Genomic_DNA"/>
</dbReference>
<evidence type="ECO:0000259" key="3">
    <source>
        <dbReference type="Pfam" id="PF16653"/>
    </source>
</evidence>
<dbReference type="Proteomes" id="UP000698800">
    <property type="component" value="Unassembled WGS sequence"/>
</dbReference>